<evidence type="ECO:0000259" key="7">
    <source>
        <dbReference type="Pfam" id="PF22624"/>
    </source>
</evidence>
<comment type="similarity">
    <text evidence="2">Belongs to the P-Pant transferase superfamily. Gsp/Sfp/HetI/AcpT family.</text>
</comment>
<evidence type="ECO:0000256" key="4">
    <source>
        <dbReference type="ARBA" id="ARBA00022723"/>
    </source>
</evidence>
<keyword evidence="3 8" id="KW-0808">Transferase</keyword>
<keyword evidence="4" id="KW-0479">Metal-binding</keyword>
<dbReference type="Gene3D" id="3.90.470.20">
    <property type="entry name" value="4'-phosphopantetheinyl transferase domain"/>
    <property type="match status" value="2"/>
</dbReference>
<dbReference type="Pfam" id="PF22624">
    <property type="entry name" value="AASDHPPT_N"/>
    <property type="match status" value="1"/>
</dbReference>
<evidence type="ECO:0000259" key="6">
    <source>
        <dbReference type="Pfam" id="PF01648"/>
    </source>
</evidence>
<organism evidence="8 9">
    <name type="scientific">Ruminiclostridium sufflavum DSM 19573</name>
    <dbReference type="NCBI Taxonomy" id="1121337"/>
    <lineage>
        <taxon>Bacteria</taxon>
        <taxon>Bacillati</taxon>
        <taxon>Bacillota</taxon>
        <taxon>Clostridia</taxon>
        <taxon>Eubacteriales</taxon>
        <taxon>Oscillospiraceae</taxon>
        <taxon>Ruminiclostridium</taxon>
    </lineage>
</organism>
<evidence type="ECO:0000313" key="9">
    <source>
        <dbReference type="Proteomes" id="UP000248132"/>
    </source>
</evidence>
<keyword evidence="5" id="KW-0460">Magnesium</keyword>
<dbReference type="InterPro" id="IPR050559">
    <property type="entry name" value="P-Pant_transferase_sf"/>
</dbReference>
<dbReference type="GO" id="GO:0000287">
    <property type="term" value="F:magnesium ion binding"/>
    <property type="evidence" value="ECO:0007669"/>
    <property type="project" value="InterPro"/>
</dbReference>
<evidence type="ECO:0000256" key="3">
    <source>
        <dbReference type="ARBA" id="ARBA00022679"/>
    </source>
</evidence>
<feature type="domain" description="4'-phosphopantetheinyl transferase" evidence="6">
    <location>
        <begin position="104"/>
        <end position="195"/>
    </location>
</feature>
<protein>
    <submittedName>
        <fullName evidence="8">4'-phosphopantetheinyl transferase</fullName>
    </submittedName>
</protein>
<comment type="caution">
    <text evidence="8">The sequence shown here is derived from an EMBL/GenBank/DDBJ whole genome shotgun (WGS) entry which is preliminary data.</text>
</comment>
<name>A0A318XGP0_9FIRM</name>
<evidence type="ECO:0000256" key="5">
    <source>
        <dbReference type="ARBA" id="ARBA00022842"/>
    </source>
</evidence>
<keyword evidence="9" id="KW-1185">Reference proteome</keyword>
<dbReference type="Proteomes" id="UP000248132">
    <property type="component" value="Unassembled WGS sequence"/>
</dbReference>
<reference evidence="8 9" key="1">
    <citation type="submission" date="2018-06" db="EMBL/GenBank/DDBJ databases">
        <title>Genomic Encyclopedia of Type Strains, Phase I: the one thousand microbial genomes (KMG-I) project.</title>
        <authorList>
            <person name="Kyrpides N."/>
        </authorList>
    </citation>
    <scope>NUCLEOTIDE SEQUENCE [LARGE SCALE GENOMIC DNA]</scope>
    <source>
        <strain evidence="8 9">DSM 19573</strain>
    </source>
</reference>
<dbReference type="InterPro" id="IPR037143">
    <property type="entry name" value="4-PPantetheinyl_Trfase_dom_sf"/>
</dbReference>
<dbReference type="EMBL" id="QKMR01000024">
    <property type="protein sequence ID" value="PYG85690.1"/>
    <property type="molecule type" value="Genomic_DNA"/>
</dbReference>
<evidence type="ECO:0000256" key="2">
    <source>
        <dbReference type="ARBA" id="ARBA00010990"/>
    </source>
</evidence>
<dbReference type="AlphaFoldDB" id="A0A318XGP0"/>
<accession>A0A318XGP0</accession>
<gene>
    <name evidence="8" type="ORF">LY28_03250</name>
</gene>
<dbReference type="OrthoDB" id="9808281at2"/>
<dbReference type="GO" id="GO:0005829">
    <property type="term" value="C:cytosol"/>
    <property type="evidence" value="ECO:0007669"/>
    <property type="project" value="TreeGrafter"/>
</dbReference>
<dbReference type="PANTHER" id="PTHR12215">
    <property type="entry name" value="PHOSPHOPANTETHEINE TRANSFERASE"/>
    <property type="match status" value="1"/>
</dbReference>
<feature type="domain" description="4'-phosphopantetheinyl transferase N-terminal" evidence="7">
    <location>
        <begin position="15"/>
        <end position="99"/>
    </location>
</feature>
<proteinExistence type="inferred from homology"/>
<evidence type="ECO:0000313" key="8">
    <source>
        <dbReference type="EMBL" id="PYG85690.1"/>
    </source>
</evidence>
<comment type="cofactor">
    <cofactor evidence="1">
        <name>Mg(2+)</name>
        <dbReference type="ChEBI" id="CHEBI:18420"/>
    </cofactor>
</comment>
<dbReference type="InterPro" id="IPR008278">
    <property type="entry name" value="4-PPantetheinyl_Trfase_dom"/>
</dbReference>
<dbReference type="InterPro" id="IPR004568">
    <property type="entry name" value="Ppantetheine-prot_Trfase_dom"/>
</dbReference>
<dbReference type="GO" id="GO:0008897">
    <property type="term" value="F:holo-[acyl-carrier-protein] synthase activity"/>
    <property type="evidence" value="ECO:0007669"/>
    <property type="project" value="InterPro"/>
</dbReference>
<dbReference type="InterPro" id="IPR055066">
    <property type="entry name" value="AASDHPPT_N"/>
</dbReference>
<dbReference type="RefSeq" id="WP_110463216.1">
    <property type="nucleotide sequence ID" value="NZ_QKMR01000024.1"/>
</dbReference>
<dbReference type="PANTHER" id="PTHR12215:SF10">
    <property type="entry name" value="L-AMINOADIPATE-SEMIALDEHYDE DEHYDROGENASE-PHOSPHOPANTETHEINYL TRANSFERASE"/>
    <property type="match status" value="1"/>
</dbReference>
<dbReference type="NCBIfam" id="TIGR00556">
    <property type="entry name" value="pantethn_trn"/>
    <property type="match status" value="1"/>
</dbReference>
<evidence type="ECO:0000256" key="1">
    <source>
        <dbReference type="ARBA" id="ARBA00001946"/>
    </source>
</evidence>
<dbReference type="GO" id="GO:0006633">
    <property type="term" value="P:fatty acid biosynthetic process"/>
    <property type="evidence" value="ECO:0007669"/>
    <property type="project" value="InterPro"/>
</dbReference>
<dbReference type="Pfam" id="PF01648">
    <property type="entry name" value="ACPS"/>
    <property type="match status" value="1"/>
</dbReference>
<dbReference type="GO" id="GO:0019878">
    <property type="term" value="P:lysine biosynthetic process via aminoadipic acid"/>
    <property type="evidence" value="ECO:0007669"/>
    <property type="project" value="TreeGrafter"/>
</dbReference>
<sequence>MLDIYIVNLDNNLEKDAFDILLRYVSEDKKAQIHRFYHFEDSQRALVGNLLSRYVICRSLNIKNTNIAFEKNEYGKPFLSGHYKAHFNISHSGSWVACAISDYPVGIDVEVMKPTDLEIARRFFSNEEYTALTNQPDEEKQAYFFKLWTLKESYIKAVGKGLSIPLDSFTVNVESNSIMTESEQSLIDYSFFHSSLDENSFYAICAKKTNSPHKKATFNARQFFYEACRIL</sequence>
<dbReference type="SUPFAM" id="SSF56214">
    <property type="entry name" value="4'-phosphopantetheinyl transferase"/>
    <property type="match status" value="2"/>
</dbReference>